<accession>A0A8S5M7F2</accession>
<name>A0A8S5M7F2_9CAUD</name>
<organism evidence="1">
    <name type="scientific">Siphoviridae sp. ctHDv29</name>
    <dbReference type="NCBI Taxonomy" id="2826228"/>
    <lineage>
        <taxon>Viruses</taxon>
        <taxon>Duplodnaviria</taxon>
        <taxon>Heunggongvirae</taxon>
        <taxon>Uroviricota</taxon>
        <taxon>Caudoviricetes</taxon>
    </lineage>
</organism>
<dbReference type="EMBL" id="BK014836">
    <property type="protein sequence ID" value="DAD77907.1"/>
    <property type="molecule type" value="Genomic_DNA"/>
</dbReference>
<reference evidence="1" key="1">
    <citation type="journal article" date="2021" name="Proc. Natl. Acad. Sci. U.S.A.">
        <title>A Catalog of Tens of Thousands of Viruses from Human Metagenomes Reveals Hidden Associations with Chronic Diseases.</title>
        <authorList>
            <person name="Tisza M.J."/>
            <person name="Buck C.B."/>
        </authorList>
    </citation>
    <scope>NUCLEOTIDE SEQUENCE</scope>
    <source>
        <strain evidence="1">CtHDv29</strain>
    </source>
</reference>
<evidence type="ECO:0000313" key="1">
    <source>
        <dbReference type="EMBL" id="DAD77907.1"/>
    </source>
</evidence>
<protein>
    <submittedName>
        <fullName evidence="1">Uncharacterized protein</fullName>
    </submittedName>
</protein>
<sequence length="129" mass="14486">MGEVVMAKHITKAQLRQLYQAQLIDNDEYLRLLKELAGIESRPTTEYNHYDENGDFIGSSVDTDLSDLLDEAGVEVRADDDWNSLTTIQCSSCGEEWCFETDDDVSLLNYKHCPNCGARMDGGEDRAVS</sequence>
<proteinExistence type="predicted"/>